<dbReference type="InParanoid" id="A0A2K2CNW3"/>
<dbReference type="EnsemblPlants" id="PNT63714">
    <property type="protein sequence ID" value="PNT63714"/>
    <property type="gene ID" value="BRADI_4g20203v3"/>
</dbReference>
<sequence>MLLNGEVLLSRLSSAGCIINTAEGKFCSRHGGLWSTVRRRMKWSLRRAALAAKCQLAREDLYAANHGIGLLGV</sequence>
<reference evidence="1 2" key="1">
    <citation type="journal article" date="2010" name="Nature">
        <title>Genome sequencing and analysis of the model grass Brachypodium distachyon.</title>
        <authorList>
            <consortium name="International Brachypodium Initiative"/>
        </authorList>
    </citation>
    <scope>NUCLEOTIDE SEQUENCE [LARGE SCALE GENOMIC DNA]</scope>
    <source>
        <strain evidence="1 2">Bd21</strain>
    </source>
</reference>
<dbReference type="Gramene" id="PNT63714">
    <property type="protein sequence ID" value="PNT63714"/>
    <property type="gene ID" value="BRADI_4g20203v3"/>
</dbReference>
<proteinExistence type="predicted"/>
<dbReference type="EMBL" id="CM000883">
    <property type="protein sequence ID" value="PNT63714.1"/>
    <property type="molecule type" value="Genomic_DNA"/>
</dbReference>
<reference evidence="1" key="2">
    <citation type="submission" date="2017-06" db="EMBL/GenBank/DDBJ databases">
        <title>WGS assembly of Brachypodium distachyon.</title>
        <authorList>
            <consortium name="The International Brachypodium Initiative"/>
            <person name="Lucas S."/>
            <person name="Harmon-Smith M."/>
            <person name="Lail K."/>
            <person name="Tice H."/>
            <person name="Grimwood J."/>
            <person name="Bruce D."/>
            <person name="Barry K."/>
            <person name="Shu S."/>
            <person name="Lindquist E."/>
            <person name="Wang M."/>
            <person name="Pitluck S."/>
            <person name="Vogel J.P."/>
            <person name="Garvin D.F."/>
            <person name="Mockler T.C."/>
            <person name="Schmutz J."/>
            <person name="Rokhsar D."/>
            <person name="Bevan M.W."/>
        </authorList>
    </citation>
    <scope>NUCLEOTIDE SEQUENCE</scope>
    <source>
        <strain evidence="1">Bd21</strain>
    </source>
</reference>
<gene>
    <name evidence="1" type="ORF">BRADI_4g20203v3</name>
</gene>
<evidence type="ECO:0000313" key="1">
    <source>
        <dbReference type="EMBL" id="PNT63714.1"/>
    </source>
</evidence>
<dbReference type="AlphaFoldDB" id="A0A2K2CNW3"/>
<keyword evidence="3" id="KW-1185">Reference proteome</keyword>
<dbReference type="Proteomes" id="UP000008810">
    <property type="component" value="Chromosome 4"/>
</dbReference>
<name>A0A2K2CNW3_BRADI</name>
<evidence type="ECO:0000313" key="2">
    <source>
        <dbReference type="EnsemblPlants" id="PNT63714"/>
    </source>
</evidence>
<evidence type="ECO:0000313" key="3">
    <source>
        <dbReference type="Proteomes" id="UP000008810"/>
    </source>
</evidence>
<reference evidence="2" key="3">
    <citation type="submission" date="2018-08" db="UniProtKB">
        <authorList>
            <consortium name="EnsemblPlants"/>
        </authorList>
    </citation>
    <scope>IDENTIFICATION</scope>
    <source>
        <strain evidence="2">cv. Bd21</strain>
    </source>
</reference>
<protein>
    <submittedName>
        <fullName evidence="1 2">Uncharacterized protein</fullName>
    </submittedName>
</protein>
<accession>A0A2K2CNW3</accession>
<organism evidence="1">
    <name type="scientific">Brachypodium distachyon</name>
    <name type="common">Purple false brome</name>
    <name type="synonym">Trachynia distachya</name>
    <dbReference type="NCBI Taxonomy" id="15368"/>
    <lineage>
        <taxon>Eukaryota</taxon>
        <taxon>Viridiplantae</taxon>
        <taxon>Streptophyta</taxon>
        <taxon>Embryophyta</taxon>
        <taxon>Tracheophyta</taxon>
        <taxon>Spermatophyta</taxon>
        <taxon>Magnoliopsida</taxon>
        <taxon>Liliopsida</taxon>
        <taxon>Poales</taxon>
        <taxon>Poaceae</taxon>
        <taxon>BOP clade</taxon>
        <taxon>Pooideae</taxon>
        <taxon>Stipodae</taxon>
        <taxon>Brachypodieae</taxon>
        <taxon>Brachypodium</taxon>
    </lineage>
</organism>